<dbReference type="Pfam" id="PF01850">
    <property type="entry name" value="PIN"/>
    <property type="match status" value="1"/>
</dbReference>
<reference evidence="10 11" key="1">
    <citation type="journal article" date="2012" name="J. Bacteriol.">
        <title>Complete genome sequence of Nocardia brasiliensis HUJEG-1.</title>
        <authorList>
            <person name="Vera-Cabrera L."/>
            <person name="Ortiz-Lopez R."/>
            <person name="Elizondo-Gonzalez R."/>
            <person name="Perez-Maya A.A."/>
            <person name="Ocampo-Candiani J."/>
        </authorList>
    </citation>
    <scope>NUCLEOTIDE SEQUENCE [LARGE SCALE GENOMIC DNA]</scope>
    <source>
        <strain evidence="11">ATCC 700358</strain>
    </source>
</reference>
<keyword evidence="4 8" id="KW-0479">Metal-binding</keyword>
<dbReference type="GO" id="GO:0000287">
    <property type="term" value="F:magnesium ion binding"/>
    <property type="evidence" value="ECO:0007669"/>
    <property type="project" value="UniProtKB-UniRule"/>
</dbReference>
<dbReference type="eggNOG" id="COG1487">
    <property type="taxonomic scope" value="Bacteria"/>
</dbReference>
<dbReference type="Gene3D" id="3.40.50.1010">
    <property type="entry name" value="5'-nuclease"/>
    <property type="match status" value="1"/>
</dbReference>
<protein>
    <recommendedName>
        <fullName evidence="8">Ribonuclease VapC</fullName>
        <shortName evidence="8">RNase VapC</shortName>
        <ecNumber evidence="8">3.1.-.-</ecNumber>
    </recommendedName>
    <alternativeName>
        <fullName evidence="8">Toxin VapC</fullName>
    </alternativeName>
</protein>
<keyword evidence="5 8" id="KW-0378">Hydrolase</keyword>
<comment type="similarity">
    <text evidence="7 8">Belongs to the PINc/VapC protein family.</text>
</comment>
<evidence type="ECO:0000256" key="4">
    <source>
        <dbReference type="ARBA" id="ARBA00022723"/>
    </source>
</evidence>
<keyword evidence="8" id="KW-0800">Toxin</keyword>
<dbReference type="EMBL" id="CP003876">
    <property type="protein sequence ID" value="AFT98716.1"/>
    <property type="molecule type" value="Genomic_DNA"/>
</dbReference>
<keyword evidence="11" id="KW-1185">Reference proteome</keyword>
<dbReference type="PANTHER" id="PTHR33653:SF1">
    <property type="entry name" value="RIBONUCLEASE VAPC2"/>
    <property type="match status" value="1"/>
</dbReference>
<dbReference type="CDD" id="cd18731">
    <property type="entry name" value="PIN_NgFitB-like"/>
    <property type="match status" value="1"/>
</dbReference>
<evidence type="ECO:0000256" key="3">
    <source>
        <dbReference type="ARBA" id="ARBA00022722"/>
    </source>
</evidence>
<gene>
    <name evidence="8" type="primary">vapC</name>
    <name evidence="10" type="ORF">O3I_003770</name>
</gene>
<dbReference type="InterPro" id="IPR029060">
    <property type="entry name" value="PIN-like_dom_sf"/>
</dbReference>
<evidence type="ECO:0000256" key="8">
    <source>
        <dbReference type="HAMAP-Rule" id="MF_00265"/>
    </source>
</evidence>
<dbReference type="InterPro" id="IPR002716">
    <property type="entry name" value="PIN_dom"/>
</dbReference>
<feature type="domain" description="PIN" evidence="9">
    <location>
        <begin position="3"/>
        <end position="120"/>
    </location>
</feature>
<comment type="cofactor">
    <cofactor evidence="1 8">
        <name>Mg(2+)</name>
        <dbReference type="ChEBI" id="CHEBI:18420"/>
    </cofactor>
</comment>
<dbReference type="GO" id="GO:0016787">
    <property type="term" value="F:hydrolase activity"/>
    <property type="evidence" value="ECO:0007669"/>
    <property type="project" value="UniProtKB-KW"/>
</dbReference>
<dbReference type="SUPFAM" id="SSF88723">
    <property type="entry name" value="PIN domain-like"/>
    <property type="match status" value="1"/>
</dbReference>
<dbReference type="HAMAP" id="MF_00265">
    <property type="entry name" value="VapC_Nob1"/>
    <property type="match status" value="1"/>
</dbReference>
<dbReference type="AlphaFoldDB" id="K0EMT8"/>
<dbReference type="STRING" id="1133849.O3I_003770"/>
<evidence type="ECO:0000256" key="6">
    <source>
        <dbReference type="ARBA" id="ARBA00022842"/>
    </source>
</evidence>
<evidence type="ECO:0000256" key="2">
    <source>
        <dbReference type="ARBA" id="ARBA00022649"/>
    </source>
</evidence>
<dbReference type="InterPro" id="IPR050556">
    <property type="entry name" value="Type_II_TA_system_RNase"/>
</dbReference>
<name>K0EMT8_NOCB7</name>
<organism evidence="10 11">
    <name type="scientific">Nocardia brasiliensis (strain ATCC 700358 / HUJEG-1)</name>
    <dbReference type="NCBI Taxonomy" id="1133849"/>
    <lineage>
        <taxon>Bacteria</taxon>
        <taxon>Bacillati</taxon>
        <taxon>Actinomycetota</taxon>
        <taxon>Actinomycetes</taxon>
        <taxon>Mycobacteriales</taxon>
        <taxon>Nocardiaceae</taxon>
        <taxon>Nocardia</taxon>
    </lineage>
</organism>
<evidence type="ECO:0000256" key="5">
    <source>
        <dbReference type="ARBA" id="ARBA00022801"/>
    </source>
</evidence>
<dbReference type="InterPro" id="IPR022907">
    <property type="entry name" value="VapC_family"/>
</dbReference>
<dbReference type="RefSeq" id="WP_014981576.1">
    <property type="nucleotide sequence ID" value="NC_018681.1"/>
</dbReference>
<dbReference type="GO" id="GO:0090729">
    <property type="term" value="F:toxin activity"/>
    <property type="evidence" value="ECO:0007669"/>
    <property type="project" value="UniProtKB-KW"/>
</dbReference>
<keyword evidence="3 8" id="KW-0540">Nuclease</keyword>
<evidence type="ECO:0000256" key="7">
    <source>
        <dbReference type="ARBA" id="ARBA00038093"/>
    </source>
</evidence>
<keyword evidence="2 8" id="KW-1277">Toxin-antitoxin system</keyword>
<evidence type="ECO:0000259" key="9">
    <source>
        <dbReference type="Pfam" id="PF01850"/>
    </source>
</evidence>
<evidence type="ECO:0000256" key="1">
    <source>
        <dbReference type="ARBA" id="ARBA00001946"/>
    </source>
</evidence>
<evidence type="ECO:0000313" key="10">
    <source>
        <dbReference type="EMBL" id="AFT98716.1"/>
    </source>
</evidence>
<accession>K0EMT8</accession>
<feature type="binding site" evidence="8">
    <location>
        <position position="102"/>
    </location>
    <ligand>
        <name>Mg(2+)</name>
        <dbReference type="ChEBI" id="CHEBI:18420"/>
    </ligand>
</feature>
<evidence type="ECO:0000313" key="11">
    <source>
        <dbReference type="Proteomes" id="UP000006304"/>
    </source>
</evidence>
<dbReference type="GO" id="GO:0004540">
    <property type="term" value="F:RNA nuclease activity"/>
    <property type="evidence" value="ECO:0007669"/>
    <property type="project" value="InterPro"/>
</dbReference>
<proteinExistence type="inferred from homology"/>
<dbReference type="Proteomes" id="UP000006304">
    <property type="component" value="Chromosome"/>
</dbReference>
<feature type="binding site" evidence="8">
    <location>
        <position position="5"/>
    </location>
    <ligand>
        <name>Mg(2+)</name>
        <dbReference type="ChEBI" id="CHEBI:18420"/>
    </ligand>
</feature>
<dbReference type="HOGENOM" id="CLU_118482_8_2_11"/>
<dbReference type="PANTHER" id="PTHR33653">
    <property type="entry name" value="RIBONUCLEASE VAPC2"/>
    <property type="match status" value="1"/>
</dbReference>
<dbReference type="EC" id="3.1.-.-" evidence="8"/>
<keyword evidence="6 8" id="KW-0460">Magnesium</keyword>
<dbReference type="KEGG" id="nbr:O3I_003770"/>
<comment type="function">
    <text evidence="8">Toxic component of a toxin-antitoxin (TA) system. An RNase.</text>
</comment>
<sequence>MLILDTNVIAAAMVPEKNPVVAAWLATLPGFYTTSITVMEVAKGVYPMAAGRKRDTLMAASDAVFAPLVQADRILNFDYSAAFCYAYLMAKRPKPSAGEVTDAQIAAIALAHDAVLVTQNVKDFVGRGVRVFDPSTGTEH</sequence>